<dbReference type="InterPro" id="IPR035965">
    <property type="entry name" value="PAS-like_dom_sf"/>
</dbReference>
<dbReference type="CDD" id="cd00130">
    <property type="entry name" value="PAS"/>
    <property type="match status" value="1"/>
</dbReference>
<dbReference type="EC" id="2.7.7.65" evidence="1"/>
<dbReference type="eggNOG" id="COG3706">
    <property type="taxonomic scope" value="Bacteria"/>
</dbReference>
<dbReference type="SMART" id="SM00091">
    <property type="entry name" value="PAS"/>
    <property type="match status" value="1"/>
</dbReference>
<dbReference type="KEGG" id="caci:CLOAM1875"/>
<accession>B0VJL7</accession>
<evidence type="ECO:0000256" key="1">
    <source>
        <dbReference type="ARBA" id="ARBA00012528"/>
    </source>
</evidence>
<name>B0VJL7_CLOAI</name>
<dbReference type="PROSITE" id="PS50112">
    <property type="entry name" value="PAS"/>
    <property type="match status" value="1"/>
</dbReference>
<dbReference type="HOGENOM" id="CLU_000445_11_4_0"/>
<dbReference type="PANTHER" id="PTHR45138:SF9">
    <property type="entry name" value="DIGUANYLATE CYCLASE DGCM-RELATED"/>
    <property type="match status" value="1"/>
</dbReference>
<dbReference type="SMART" id="SM00086">
    <property type="entry name" value="PAC"/>
    <property type="match status" value="1"/>
</dbReference>
<dbReference type="FunFam" id="3.30.70.270:FF:000001">
    <property type="entry name" value="Diguanylate cyclase domain protein"/>
    <property type="match status" value="1"/>
</dbReference>
<evidence type="ECO:0000259" key="5">
    <source>
        <dbReference type="PROSITE" id="PS50887"/>
    </source>
</evidence>
<dbReference type="GO" id="GO:0005886">
    <property type="term" value="C:plasma membrane"/>
    <property type="evidence" value="ECO:0007669"/>
    <property type="project" value="TreeGrafter"/>
</dbReference>
<dbReference type="CDD" id="cd01949">
    <property type="entry name" value="GGDEF"/>
    <property type="match status" value="1"/>
</dbReference>
<reference evidence="6 7" key="1">
    <citation type="journal article" date="2008" name="J. Bacteriol.">
        <title>'Candidatus Cloacamonas acidaminovorans': genome sequence reconstruction provides a first glimpse of a new bacterial division.</title>
        <authorList>
            <person name="Pelletier E."/>
            <person name="Kreimeyer A."/>
            <person name="Bocs S."/>
            <person name="Rouy Z."/>
            <person name="Gyapay G."/>
            <person name="Chouari R."/>
            <person name="Riviere D."/>
            <person name="Ganesan A."/>
            <person name="Daegelen P."/>
            <person name="Sghir A."/>
            <person name="Cohen G.N."/>
            <person name="Medigue C."/>
            <person name="Weissenbach J."/>
            <person name="Le Paslier D."/>
        </authorList>
    </citation>
    <scope>NUCLEOTIDE SEQUENCE [LARGE SCALE GENOMIC DNA]</scope>
    <source>
        <strain evidence="7">Evry</strain>
    </source>
</reference>
<gene>
    <name evidence="6" type="ordered locus">CLOAM1875</name>
</gene>
<dbReference type="EMBL" id="CU466930">
    <property type="protein sequence ID" value="CAO81702.1"/>
    <property type="molecule type" value="Genomic_DNA"/>
</dbReference>
<feature type="domain" description="PAC" evidence="4">
    <location>
        <begin position="80"/>
        <end position="132"/>
    </location>
</feature>
<dbReference type="AlphaFoldDB" id="B0VJL7"/>
<dbReference type="InterPro" id="IPR043128">
    <property type="entry name" value="Rev_trsase/Diguanyl_cyclase"/>
</dbReference>
<dbReference type="Pfam" id="PF00990">
    <property type="entry name" value="GGDEF"/>
    <property type="match status" value="1"/>
</dbReference>
<dbReference type="GO" id="GO:0043709">
    <property type="term" value="P:cell adhesion involved in single-species biofilm formation"/>
    <property type="evidence" value="ECO:0007669"/>
    <property type="project" value="TreeGrafter"/>
</dbReference>
<dbReference type="InterPro" id="IPR000700">
    <property type="entry name" value="PAS-assoc_C"/>
</dbReference>
<dbReference type="InterPro" id="IPR050469">
    <property type="entry name" value="Diguanylate_Cyclase"/>
</dbReference>
<dbReference type="STRING" id="459349.CLOAM1875"/>
<dbReference type="Pfam" id="PF13426">
    <property type="entry name" value="PAS_9"/>
    <property type="match status" value="1"/>
</dbReference>
<evidence type="ECO:0000259" key="4">
    <source>
        <dbReference type="PROSITE" id="PS50113"/>
    </source>
</evidence>
<dbReference type="Gene3D" id="3.30.70.270">
    <property type="match status" value="1"/>
</dbReference>
<dbReference type="PROSITE" id="PS50887">
    <property type="entry name" value="GGDEF"/>
    <property type="match status" value="1"/>
</dbReference>
<sequence>MKSLPQEDLYAKIFNSALVAIGTTDTKGNFSAVNPAWCKALGWTEEETNTLNIKDITLAEEQQTLNQELSKLAEGKVCSLRKTQRYKRKDGSIFWADLYRSALFNDKGKVMGILDIFVDIDVQVRSEKVQGELFQSLETLNKELSNANIGLKRQAKYDSLTGLYNRWVMLEMLNKEIISSLETNRGFAVGIADIDDFKKVNDTYGHDCGDLVLVKLTQSFLQKIRVTDSVCRWGGEEFLFLFSETTESGAMIVVERIRKAIEELIINYKGNQIKVTITIGVSFYNGQDHLDSKELVDRADKAMYEGKSSGKNKAVLYSNIP</sequence>
<protein>
    <recommendedName>
        <fullName evidence="1">diguanylate cyclase</fullName>
        <ecNumber evidence="1">2.7.7.65</ecNumber>
    </recommendedName>
</protein>
<comment type="catalytic activity">
    <reaction evidence="2">
        <text>2 GTP = 3',3'-c-di-GMP + 2 diphosphate</text>
        <dbReference type="Rhea" id="RHEA:24898"/>
        <dbReference type="ChEBI" id="CHEBI:33019"/>
        <dbReference type="ChEBI" id="CHEBI:37565"/>
        <dbReference type="ChEBI" id="CHEBI:58805"/>
        <dbReference type="EC" id="2.7.7.65"/>
    </reaction>
</comment>
<dbReference type="NCBIfam" id="TIGR00254">
    <property type="entry name" value="GGDEF"/>
    <property type="match status" value="1"/>
</dbReference>
<dbReference type="GO" id="GO:0052621">
    <property type="term" value="F:diguanylate cyclase activity"/>
    <property type="evidence" value="ECO:0007669"/>
    <property type="project" value="UniProtKB-EC"/>
</dbReference>
<evidence type="ECO:0000313" key="7">
    <source>
        <dbReference type="Proteomes" id="UP000002019"/>
    </source>
</evidence>
<dbReference type="InterPro" id="IPR001610">
    <property type="entry name" value="PAC"/>
</dbReference>
<dbReference type="OrthoDB" id="9812034at2"/>
<evidence type="ECO:0000259" key="3">
    <source>
        <dbReference type="PROSITE" id="PS50112"/>
    </source>
</evidence>
<dbReference type="NCBIfam" id="TIGR00229">
    <property type="entry name" value="sensory_box"/>
    <property type="match status" value="1"/>
</dbReference>
<dbReference type="SUPFAM" id="SSF55073">
    <property type="entry name" value="Nucleotide cyclase"/>
    <property type="match status" value="1"/>
</dbReference>
<dbReference type="PROSITE" id="PS50113">
    <property type="entry name" value="PAC"/>
    <property type="match status" value="1"/>
</dbReference>
<organism evidence="6 7">
    <name type="scientific">Cloacimonas acidaminovorans (strain Evry)</name>
    <dbReference type="NCBI Taxonomy" id="459349"/>
    <lineage>
        <taxon>Bacteria</taxon>
        <taxon>Pseudomonadati</taxon>
        <taxon>Candidatus Cloacimonadota</taxon>
        <taxon>Candidatus Cloacimonadia</taxon>
        <taxon>Candidatus Cloacimonadales</taxon>
        <taxon>Candidatus Cloacimonadaceae</taxon>
        <taxon>Candidatus Cloacimonas</taxon>
    </lineage>
</organism>
<keyword evidence="7" id="KW-1185">Reference proteome</keyword>
<dbReference type="GO" id="GO:1902201">
    <property type="term" value="P:negative regulation of bacterial-type flagellum-dependent cell motility"/>
    <property type="evidence" value="ECO:0007669"/>
    <property type="project" value="TreeGrafter"/>
</dbReference>
<dbReference type="PANTHER" id="PTHR45138">
    <property type="entry name" value="REGULATORY COMPONENTS OF SENSORY TRANSDUCTION SYSTEM"/>
    <property type="match status" value="1"/>
</dbReference>
<dbReference type="InterPro" id="IPR000160">
    <property type="entry name" value="GGDEF_dom"/>
</dbReference>
<feature type="domain" description="GGDEF" evidence="5">
    <location>
        <begin position="185"/>
        <end position="319"/>
    </location>
</feature>
<dbReference type="SUPFAM" id="SSF55785">
    <property type="entry name" value="PYP-like sensor domain (PAS domain)"/>
    <property type="match status" value="1"/>
</dbReference>
<evidence type="ECO:0000256" key="2">
    <source>
        <dbReference type="ARBA" id="ARBA00034247"/>
    </source>
</evidence>
<dbReference type="InterPro" id="IPR000014">
    <property type="entry name" value="PAS"/>
</dbReference>
<proteinExistence type="predicted"/>
<evidence type="ECO:0000313" key="6">
    <source>
        <dbReference type="EMBL" id="CAO81702.1"/>
    </source>
</evidence>
<dbReference type="Proteomes" id="UP000002019">
    <property type="component" value="Chromosome"/>
</dbReference>
<dbReference type="Gene3D" id="3.30.450.20">
    <property type="entry name" value="PAS domain"/>
    <property type="match status" value="1"/>
</dbReference>
<feature type="domain" description="PAS" evidence="3">
    <location>
        <begin position="6"/>
        <end position="76"/>
    </location>
</feature>
<dbReference type="SMART" id="SM00267">
    <property type="entry name" value="GGDEF"/>
    <property type="match status" value="1"/>
</dbReference>
<dbReference type="InterPro" id="IPR029787">
    <property type="entry name" value="Nucleotide_cyclase"/>
</dbReference>
<dbReference type="RefSeq" id="WP_015425560.1">
    <property type="nucleotide sequence ID" value="NC_020449.1"/>
</dbReference>